<sequence length="383" mass="42552">MSTMPTKYVKGLTNTQAYITLDLCMNITLLEPILRPVVDQRTQTYSTIVVRLHHCCVAQKAASASGICRISCVRCRMELIQVAASQARLSVPSISISSHQHIFASIGYPDLSSEPQQLSISLPYSMDQKFAVELHLEPDSELADGDTVPFDVEEIRKCKIVTSISRARYGKFRQIDACLLVVHIDFLPFYDVRFKYAEVELRLVKAPAQPQGKQATVVTYAPKRWQGLRGARYIQKGAHAGVNTGVATQLVTGVNAGIDAGVDRSIQYAELRRSCLDSELAETFVTWRLCENDVTHEGVPKPLIGALIVSAADHIAIRMKYQVKLSKSANPFSWRAGHARMSKPLVLDREFVGQGIGPEVVDIDNMEQEAFKLEDFAPTSWDL</sequence>
<comment type="caution">
    <text evidence="1">The sequence shown here is derived from an EMBL/GenBank/DDBJ whole genome shotgun (WGS) entry which is preliminary data.</text>
</comment>
<evidence type="ECO:0008006" key="3">
    <source>
        <dbReference type="Google" id="ProtNLM"/>
    </source>
</evidence>
<keyword evidence="2" id="KW-1185">Reference proteome</keyword>
<name>A0ABR4BGT1_9LECA</name>
<proteinExistence type="predicted"/>
<dbReference type="Proteomes" id="UP001590951">
    <property type="component" value="Unassembled WGS sequence"/>
</dbReference>
<dbReference type="EMBL" id="JBHFEH010000006">
    <property type="protein sequence ID" value="KAL2057024.1"/>
    <property type="molecule type" value="Genomic_DNA"/>
</dbReference>
<evidence type="ECO:0000313" key="2">
    <source>
        <dbReference type="Proteomes" id="UP001590951"/>
    </source>
</evidence>
<accession>A0ABR4BGT1</accession>
<protein>
    <recommendedName>
        <fullName evidence="3">Arrestin C-terminal-like domain-containing protein</fullName>
    </recommendedName>
</protein>
<evidence type="ECO:0000313" key="1">
    <source>
        <dbReference type="EMBL" id="KAL2057024.1"/>
    </source>
</evidence>
<gene>
    <name evidence="1" type="ORF">ABVK25_002763</name>
</gene>
<organism evidence="1 2">
    <name type="scientific">Lepraria finkii</name>
    <dbReference type="NCBI Taxonomy" id="1340010"/>
    <lineage>
        <taxon>Eukaryota</taxon>
        <taxon>Fungi</taxon>
        <taxon>Dikarya</taxon>
        <taxon>Ascomycota</taxon>
        <taxon>Pezizomycotina</taxon>
        <taxon>Lecanoromycetes</taxon>
        <taxon>OSLEUM clade</taxon>
        <taxon>Lecanoromycetidae</taxon>
        <taxon>Lecanorales</taxon>
        <taxon>Lecanorineae</taxon>
        <taxon>Stereocaulaceae</taxon>
        <taxon>Lepraria</taxon>
    </lineage>
</organism>
<reference evidence="1 2" key="1">
    <citation type="submission" date="2024-09" db="EMBL/GenBank/DDBJ databases">
        <title>Rethinking Asexuality: The Enigmatic Case of Functional Sexual Genes in Lepraria (Stereocaulaceae).</title>
        <authorList>
            <person name="Doellman M."/>
            <person name="Sun Y."/>
            <person name="Barcenas-Pena A."/>
            <person name="Lumbsch H.T."/>
            <person name="Grewe F."/>
        </authorList>
    </citation>
    <scope>NUCLEOTIDE SEQUENCE [LARGE SCALE GENOMIC DNA]</scope>
    <source>
        <strain evidence="1 2">Grewe 0041</strain>
    </source>
</reference>